<keyword evidence="4" id="KW-0720">Serine protease</keyword>
<dbReference type="EMBL" id="VTER01000010">
    <property type="protein sequence ID" value="TYS45617.1"/>
    <property type="molecule type" value="Genomic_DNA"/>
</dbReference>
<dbReference type="PRINTS" id="PR00834">
    <property type="entry name" value="PROTEASES2C"/>
</dbReference>
<dbReference type="Gene3D" id="2.30.42.10">
    <property type="match status" value="1"/>
</dbReference>
<evidence type="ECO:0000313" key="7">
    <source>
        <dbReference type="EMBL" id="TYS45617.1"/>
    </source>
</evidence>
<keyword evidence="3" id="KW-0378">Hydrolase</keyword>
<keyword evidence="5" id="KW-0472">Membrane</keyword>
<dbReference type="PANTHER" id="PTHR22939:SF129">
    <property type="entry name" value="SERINE PROTEASE HTRA2, MITOCHONDRIAL"/>
    <property type="match status" value="1"/>
</dbReference>
<dbReference type="Gene3D" id="2.40.10.10">
    <property type="entry name" value="Trypsin-like serine proteases"/>
    <property type="match status" value="2"/>
</dbReference>
<keyword evidence="2 7" id="KW-0645">Protease</keyword>
<dbReference type="InterPro" id="IPR001478">
    <property type="entry name" value="PDZ"/>
</dbReference>
<proteinExistence type="inferred from homology"/>
<comment type="similarity">
    <text evidence="1">Belongs to the peptidase S1C family.</text>
</comment>
<dbReference type="SUPFAM" id="SSF50156">
    <property type="entry name" value="PDZ domain-like"/>
    <property type="match status" value="1"/>
</dbReference>
<dbReference type="Proteomes" id="UP000322139">
    <property type="component" value="Unassembled WGS sequence"/>
</dbReference>
<name>A0A5D4R2N7_9BACI</name>
<evidence type="ECO:0000256" key="2">
    <source>
        <dbReference type="ARBA" id="ARBA00022670"/>
    </source>
</evidence>
<dbReference type="RefSeq" id="WP_148976159.1">
    <property type="nucleotide sequence ID" value="NZ_JBNIKT010000001.1"/>
</dbReference>
<dbReference type="CDD" id="cd06781">
    <property type="entry name" value="cpPDZ_BsHtra-like"/>
    <property type="match status" value="1"/>
</dbReference>
<comment type="caution">
    <text evidence="7">The sequence shown here is derived from an EMBL/GenBank/DDBJ whole genome shotgun (WGS) entry which is preliminary data.</text>
</comment>
<dbReference type="InterPro" id="IPR043504">
    <property type="entry name" value="Peptidase_S1_PA_chymotrypsin"/>
</dbReference>
<dbReference type="InterPro" id="IPR009003">
    <property type="entry name" value="Peptidase_S1_PA"/>
</dbReference>
<evidence type="ECO:0000256" key="3">
    <source>
        <dbReference type="ARBA" id="ARBA00022801"/>
    </source>
</evidence>
<dbReference type="InterPro" id="IPR036034">
    <property type="entry name" value="PDZ_sf"/>
</dbReference>
<keyword evidence="5" id="KW-1133">Transmembrane helix</keyword>
<dbReference type="AlphaFoldDB" id="A0A5D4R2N7"/>
<gene>
    <name evidence="7" type="ORF">FZD51_18745</name>
</gene>
<evidence type="ECO:0000256" key="5">
    <source>
        <dbReference type="SAM" id="Phobius"/>
    </source>
</evidence>
<dbReference type="SMART" id="SM00228">
    <property type="entry name" value="PDZ"/>
    <property type="match status" value="1"/>
</dbReference>
<protein>
    <submittedName>
        <fullName evidence="7">Serine protease</fullName>
    </submittedName>
</protein>
<evidence type="ECO:0000313" key="8">
    <source>
        <dbReference type="Proteomes" id="UP000322139"/>
    </source>
</evidence>
<evidence type="ECO:0000259" key="6">
    <source>
        <dbReference type="SMART" id="SM00228"/>
    </source>
</evidence>
<dbReference type="Pfam" id="PF13365">
    <property type="entry name" value="Trypsin_2"/>
    <property type="match status" value="1"/>
</dbReference>
<reference evidence="7 8" key="1">
    <citation type="submission" date="2019-08" db="EMBL/GenBank/DDBJ databases">
        <title>Bacillus genomes from the desert of Cuatro Cienegas, Coahuila.</title>
        <authorList>
            <person name="Olmedo-Alvarez G."/>
        </authorList>
    </citation>
    <scope>NUCLEOTIDE SEQUENCE [LARGE SCALE GENOMIC DNA]</scope>
    <source>
        <strain evidence="7 8">CH446_14T</strain>
    </source>
</reference>
<dbReference type="InterPro" id="IPR001940">
    <property type="entry name" value="Peptidase_S1C"/>
</dbReference>
<evidence type="ECO:0000256" key="4">
    <source>
        <dbReference type="ARBA" id="ARBA00022825"/>
    </source>
</evidence>
<feature type="domain" description="PDZ" evidence="6">
    <location>
        <begin position="305"/>
        <end position="394"/>
    </location>
</feature>
<dbReference type="GO" id="GO:0006508">
    <property type="term" value="P:proteolysis"/>
    <property type="evidence" value="ECO:0007669"/>
    <property type="project" value="UniProtKB-KW"/>
</dbReference>
<sequence>MGYYDQDYQNRYKKQKGNKGGYFLASLIGIILGAILVIVAVPKLIDYDVLPYSANEDAGQANTGGSNNNVATRNVSLNVESDITKAVDKAGDAVVGIDNIQNASMWSGAEEGDGQTAGTGSGVIYKKEGGKAYVVTNHHVVEGASRIEVTLADGTKIPAKLRGSDIWTDLAVLEVEGEKIDKVAEFGDSDALKIGEPVIAIGNPLGPTFSGSVTQGIVSGLERAIPVDINQDGTVDWQAEVLQTDAAINPGNSGGALININGQVIGINSMKIAQDTVEGIGLSIPINSAQPVISDLEQFGEVKRPYMGVELRSVNEIPAYYQQEALKLPEDVTNGVAVIRVSPNSPADQAGLQEFDVIVEMDGEQINDVIDLRKHLYNNKQVGDQMKVKFYRGGKAQETTLKLSGETI</sequence>
<evidence type="ECO:0000256" key="1">
    <source>
        <dbReference type="ARBA" id="ARBA00010541"/>
    </source>
</evidence>
<organism evidence="7 8">
    <name type="scientific">Bacillus infantis</name>
    <dbReference type="NCBI Taxonomy" id="324767"/>
    <lineage>
        <taxon>Bacteria</taxon>
        <taxon>Bacillati</taxon>
        <taxon>Bacillota</taxon>
        <taxon>Bacilli</taxon>
        <taxon>Bacillales</taxon>
        <taxon>Bacillaceae</taxon>
        <taxon>Bacillus</taxon>
    </lineage>
</organism>
<dbReference type="PANTHER" id="PTHR22939">
    <property type="entry name" value="SERINE PROTEASE FAMILY S1C HTRA-RELATED"/>
    <property type="match status" value="1"/>
</dbReference>
<feature type="transmembrane region" description="Helical" evidence="5">
    <location>
        <begin position="21"/>
        <end position="41"/>
    </location>
</feature>
<keyword evidence="5" id="KW-0812">Transmembrane</keyword>
<accession>A0A5D4R2N7</accession>
<dbReference type="Pfam" id="PF13180">
    <property type="entry name" value="PDZ_2"/>
    <property type="match status" value="1"/>
</dbReference>
<dbReference type="SUPFAM" id="SSF50494">
    <property type="entry name" value="Trypsin-like serine proteases"/>
    <property type="match status" value="1"/>
</dbReference>
<dbReference type="GO" id="GO:0004252">
    <property type="term" value="F:serine-type endopeptidase activity"/>
    <property type="evidence" value="ECO:0007669"/>
    <property type="project" value="InterPro"/>
</dbReference>